<dbReference type="EMBL" id="KY290948">
    <property type="protein sequence ID" value="APU00594.1"/>
    <property type="molecule type" value="Genomic_DNA"/>
</dbReference>
<dbReference type="Proteomes" id="UP000222894">
    <property type="component" value="Genome"/>
</dbReference>
<proteinExistence type="predicted"/>
<organism evidence="1 2">
    <name type="scientific">Aeromonas phage 44RR2.8t.2</name>
    <dbReference type="NCBI Taxonomy" id="1932900"/>
    <lineage>
        <taxon>Viruses</taxon>
        <taxon>Duplodnaviria</taxon>
        <taxon>Heunggongvirae</taxon>
        <taxon>Uroviricota</taxon>
        <taxon>Caudoviricetes</taxon>
        <taxon>Pantevenvirales</taxon>
        <taxon>Straboviridae</taxon>
        <taxon>Biquartavirus</taxon>
        <taxon>Biquartavirus 44RR2</taxon>
    </lineage>
</organism>
<protein>
    <submittedName>
        <fullName evidence="1">Uncharacterized protein</fullName>
    </submittedName>
</protein>
<name>A0A219Y9E4_9CAUD</name>
<reference evidence="1 2" key="1">
    <citation type="journal article" date="2017" name="Sci. Rep.">
        <title>Characterization and diversity of phages infecting Aeromonas salmonicida subsp. salmonicida.</title>
        <authorList>
            <person name="Vincent A.T."/>
            <person name="Paquet V.E."/>
            <person name="Bernatchez A."/>
            <person name="Tremblay D.M."/>
            <person name="Moineau S."/>
            <person name="Charette S.J."/>
        </authorList>
    </citation>
    <scope>NUCLEOTIDE SEQUENCE [LARGE SCALE GENOMIC DNA]</scope>
</reference>
<accession>A0A219Y9E4</accession>
<evidence type="ECO:0000313" key="1">
    <source>
        <dbReference type="EMBL" id="APU00594.1"/>
    </source>
</evidence>
<sequence length="146" mass="16589">MKKFEHAGKTYEVDDEFTNYAVDADGELWVYSERPSTNVSDRNDYFDAPNSIRQLVDKTSGGLEGPYEIADDSIVTIKVPPELKGFFISMMSCCLEQTLMECYAGHDSQIPGTGLTFEYPHFARCRGEKPDEKCDIVMRLYDNDES</sequence>
<evidence type="ECO:0000313" key="2">
    <source>
        <dbReference type="Proteomes" id="UP000222894"/>
    </source>
</evidence>